<dbReference type="AlphaFoldDB" id="A0A8J6E650"/>
<proteinExistence type="predicted"/>
<organism evidence="1 2">
    <name type="scientific">Eleutherodactylus coqui</name>
    <name type="common">Puerto Rican coqui</name>
    <dbReference type="NCBI Taxonomy" id="57060"/>
    <lineage>
        <taxon>Eukaryota</taxon>
        <taxon>Metazoa</taxon>
        <taxon>Chordata</taxon>
        <taxon>Craniata</taxon>
        <taxon>Vertebrata</taxon>
        <taxon>Euteleostomi</taxon>
        <taxon>Amphibia</taxon>
        <taxon>Batrachia</taxon>
        <taxon>Anura</taxon>
        <taxon>Neobatrachia</taxon>
        <taxon>Hyloidea</taxon>
        <taxon>Eleutherodactylidae</taxon>
        <taxon>Eleutherodactylinae</taxon>
        <taxon>Eleutherodactylus</taxon>
        <taxon>Eleutherodactylus</taxon>
    </lineage>
</organism>
<sequence>MLSEVTSFIVGRGYMPSKVIGTGYVLSDVKGSSEGIDYAH</sequence>
<comment type="caution">
    <text evidence="1">The sequence shown here is derived from an EMBL/GenBank/DDBJ whole genome shotgun (WGS) entry which is preliminary data.</text>
</comment>
<evidence type="ECO:0000313" key="2">
    <source>
        <dbReference type="Proteomes" id="UP000770717"/>
    </source>
</evidence>
<accession>A0A8J6E650</accession>
<keyword evidence="2" id="KW-1185">Reference proteome</keyword>
<evidence type="ECO:0000313" key="1">
    <source>
        <dbReference type="EMBL" id="KAG9461604.1"/>
    </source>
</evidence>
<dbReference type="Proteomes" id="UP000770717">
    <property type="component" value="Unassembled WGS sequence"/>
</dbReference>
<gene>
    <name evidence="1" type="ORF">GDO78_016278</name>
</gene>
<protein>
    <submittedName>
        <fullName evidence="1">Uncharacterized protein</fullName>
    </submittedName>
</protein>
<reference evidence="1" key="1">
    <citation type="thesis" date="2020" institute="ProQuest LLC" country="789 East Eisenhower Parkway, Ann Arbor, MI, USA">
        <title>Comparative Genomics and Chromosome Evolution.</title>
        <authorList>
            <person name="Mudd A.B."/>
        </authorList>
    </citation>
    <scope>NUCLEOTIDE SEQUENCE</scope>
    <source>
        <strain evidence="1">HN-11 Male</strain>
        <tissue evidence="1">Kidney and liver</tissue>
    </source>
</reference>
<dbReference type="EMBL" id="WNTK01018946">
    <property type="protein sequence ID" value="KAG9461604.1"/>
    <property type="molecule type" value="Genomic_DNA"/>
</dbReference>
<name>A0A8J6E650_ELECQ</name>